<evidence type="ECO:0000313" key="1">
    <source>
        <dbReference type="EMBL" id="NIJ02042.1"/>
    </source>
</evidence>
<dbReference type="EMBL" id="JAAOZD010000004">
    <property type="protein sequence ID" value="NIJ02042.1"/>
    <property type="molecule type" value="Genomic_DNA"/>
</dbReference>
<evidence type="ECO:0000313" key="2">
    <source>
        <dbReference type="Proteomes" id="UP000802392"/>
    </source>
</evidence>
<keyword evidence="2" id="KW-1185">Reference proteome</keyword>
<proteinExistence type="predicted"/>
<sequence length="172" mass="19060">MEGIRSSEDLVSVYLDVDGVVNPFGPSGVTDWGSTWKIADAGILEVAFAPEAVDELNSLAGHPAVRFVWLTTWERMAPQYLCPAIGLKGQDWPVLSSQGWDEEPEWWKLVALRKDLAASGSNRFVWLDDQLAHQTDAQSWAEYQQDRVLCVSPNPCTGLSRRDLAAVRAFLG</sequence>
<protein>
    <recommendedName>
        <fullName evidence="3">Secreted protein</fullName>
    </recommendedName>
</protein>
<dbReference type="RefSeq" id="WP_239528844.1">
    <property type="nucleotide sequence ID" value="NZ_BAAAVO010000001.1"/>
</dbReference>
<dbReference type="Proteomes" id="UP000802392">
    <property type="component" value="Unassembled WGS sequence"/>
</dbReference>
<reference evidence="1 2" key="1">
    <citation type="submission" date="2020-03" db="EMBL/GenBank/DDBJ databases">
        <title>Genomic Encyclopedia of Type Strains, Phase III (KMG-III): the genomes of soil and plant-associated and newly described type strains.</title>
        <authorList>
            <person name="Whitman W."/>
        </authorList>
    </citation>
    <scope>NUCLEOTIDE SEQUENCE [LARGE SCALE GENOMIC DNA]</scope>
    <source>
        <strain evidence="1 2">CECT 4207</strain>
    </source>
</reference>
<dbReference type="Pfam" id="PF18143">
    <property type="entry name" value="HAD_SAK_2"/>
    <property type="match status" value="1"/>
</dbReference>
<name>A0ABX0TMY4_9MICC</name>
<gene>
    <name evidence="1" type="ORF">FHR86_002374</name>
</gene>
<evidence type="ECO:0008006" key="3">
    <source>
        <dbReference type="Google" id="ProtNLM"/>
    </source>
</evidence>
<accession>A0ABX0TMY4</accession>
<organism evidence="1 2">
    <name type="scientific">Paenarthrobacter ilicis</name>
    <dbReference type="NCBI Taxonomy" id="43665"/>
    <lineage>
        <taxon>Bacteria</taxon>
        <taxon>Bacillati</taxon>
        <taxon>Actinomycetota</taxon>
        <taxon>Actinomycetes</taxon>
        <taxon>Micrococcales</taxon>
        <taxon>Micrococcaceae</taxon>
        <taxon>Paenarthrobacter</taxon>
    </lineage>
</organism>
<comment type="caution">
    <text evidence="1">The sequence shown here is derived from an EMBL/GenBank/DDBJ whole genome shotgun (WGS) entry which is preliminary data.</text>
</comment>